<keyword evidence="3" id="KW-0812">Transmembrane</keyword>
<keyword evidence="6" id="KW-0472">Membrane</keyword>
<keyword evidence="4" id="KW-1133">Transmembrane helix</keyword>
<comment type="subcellular location">
    <subcellularLocation>
        <location evidence="1">Membrane</location>
        <topology evidence="1">Single-pass membrane protein</topology>
    </subcellularLocation>
</comment>
<evidence type="ECO:0000256" key="9">
    <source>
        <dbReference type="SAM" id="MobiDB-lite"/>
    </source>
</evidence>
<name>A0A175WBU0_9PEZI</name>
<evidence type="ECO:0000256" key="6">
    <source>
        <dbReference type="ARBA" id="ARBA00023136"/>
    </source>
</evidence>
<dbReference type="GO" id="GO:0043386">
    <property type="term" value="P:mycotoxin biosynthetic process"/>
    <property type="evidence" value="ECO:0007669"/>
    <property type="project" value="InterPro"/>
</dbReference>
<comment type="pathway">
    <text evidence="2">Mycotoxin biosynthesis.</text>
</comment>
<evidence type="ECO:0000256" key="7">
    <source>
        <dbReference type="ARBA" id="ARBA00023180"/>
    </source>
</evidence>
<keyword evidence="7" id="KW-0325">Glycoprotein</keyword>
<feature type="region of interest" description="Disordered" evidence="9">
    <location>
        <begin position="79"/>
        <end position="102"/>
    </location>
</feature>
<dbReference type="PANTHER" id="PTHR33365:SF4">
    <property type="entry name" value="CYCLOCHLOROTINE BIOSYNTHESIS PROTEIN O"/>
    <property type="match status" value="1"/>
</dbReference>
<dbReference type="GO" id="GO:0016020">
    <property type="term" value="C:membrane"/>
    <property type="evidence" value="ECO:0007669"/>
    <property type="project" value="UniProtKB-SubCell"/>
</dbReference>
<reference evidence="10 11" key="1">
    <citation type="journal article" date="2016" name="Genome Announc.">
        <title>Genome Sequence of Madurella mycetomatis mm55, Isolated from a Human Mycetoma Case in Sudan.</title>
        <authorList>
            <person name="Smit S."/>
            <person name="Derks M.F."/>
            <person name="Bervoets S."/>
            <person name="Fahal A."/>
            <person name="van Leeuwen W."/>
            <person name="van Belkum A."/>
            <person name="van de Sande W.W."/>
        </authorList>
    </citation>
    <scope>NUCLEOTIDE SEQUENCE [LARGE SCALE GENOMIC DNA]</scope>
    <source>
        <strain evidence="11">mm55</strain>
    </source>
</reference>
<sequence>MPWSQCTADARLAPAFEAVRYQDVQFQNSFSEKSVYRGKPTPRLEQAWLDLWNFGPMNIPLERLGALNKSTEVNWQRTKPESGHGVIGNLEGEPTPETRPQPATKPQVIAWYGYVVFHQLHCLDFIRQYTYRDQYDYSRQPAFDGTPEQVREHVDHCINSLRIHLQCTSDVTPYLIKRDARRPLGIDPDFNTQHKCRDFQRIHKWAKEHELKTSDYQNDIS</sequence>
<dbReference type="AlphaFoldDB" id="A0A175WBU0"/>
<evidence type="ECO:0008006" key="12">
    <source>
        <dbReference type="Google" id="ProtNLM"/>
    </source>
</evidence>
<organism evidence="10 11">
    <name type="scientific">Madurella mycetomatis</name>
    <dbReference type="NCBI Taxonomy" id="100816"/>
    <lineage>
        <taxon>Eukaryota</taxon>
        <taxon>Fungi</taxon>
        <taxon>Dikarya</taxon>
        <taxon>Ascomycota</taxon>
        <taxon>Pezizomycotina</taxon>
        <taxon>Sordariomycetes</taxon>
        <taxon>Sordariomycetidae</taxon>
        <taxon>Sordariales</taxon>
        <taxon>Sordariales incertae sedis</taxon>
        <taxon>Madurella</taxon>
    </lineage>
</organism>
<comment type="caution">
    <text evidence="10">The sequence shown here is derived from an EMBL/GenBank/DDBJ whole genome shotgun (WGS) entry which is preliminary data.</text>
</comment>
<dbReference type="OrthoDB" id="3687641at2759"/>
<accession>A0A175WBU0</accession>
<dbReference type="InterPro" id="IPR021765">
    <property type="entry name" value="UstYa-like"/>
</dbReference>
<evidence type="ECO:0000256" key="3">
    <source>
        <dbReference type="ARBA" id="ARBA00022692"/>
    </source>
</evidence>
<protein>
    <recommendedName>
        <fullName evidence="12">Cyclochlorotine biosynthesis protein O</fullName>
    </recommendedName>
</protein>
<evidence type="ECO:0000256" key="8">
    <source>
        <dbReference type="ARBA" id="ARBA00035112"/>
    </source>
</evidence>
<dbReference type="EMBL" id="LCTW02000043">
    <property type="protein sequence ID" value="KXX81085.1"/>
    <property type="molecule type" value="Genomic_DNA"/>
</dbReference>
<dbReference type="STRING" id="100816.A0A175WBU0"/>
<evidence type="ECO:0000256" key="5">
    <source>
        <dbReference type="ARBA" id="ARBA00023026"/>
    </source>
</evidence>
<dbReference type="Proteomes" id="UP000078237">
    <property type="component" value="Unassembled WGS sequence"/>
</dbReference>
<proteinExistence type="inferred from homology"/>
<evidence type="ECO:0000256" key="1">
    <source>
        <dbReference type="ARBA" id="ARBA00004167"/>
    </source>
</evidence>
<dbReference type="VEuPathDB" id="FungiDB:MMYC01_202794"/>
<evidence type="ECO:0000313" key="11">
    <source>
        <dbReference type="Proteomes" id="UP000078237"/>
    </source>
</evidence>
<evidence type="ECO:0000256" key="2">
    <source>
        <dbReference type="ARBA" id="ARBA00004685"/>
    </source>
</evidence>
<evidence type="ECO:0000313" key="10">
    <source>
        <dbReference type="EMBL" id="KXX81085.1"/>
    </source>
</evidence>
<dbReference type="Pfam" id="PF11807">
    <property type="entry name" value="UstYa"/>
    <property type="match status" value="1"/>
</dbReference>
<comment type="similarity">
    <text evidence="8">Belongs to the ustYa family.</text>
</comment>
<dbReference type="PANTHER" id="PTHR33365">
    <property type="entry name" value="YALI0B05434P"/>
    <property type="match status" value="1"/>
</dbReference>
<gene>
    <name evidence="10" type="ORF">MMYC01_202794</name>
</gene>
<evidence type="ECO:0000256" key="4">
    <source>
        <dbReference type="ARBA" id="ARBA00022989"/>
    </source>
</evidence>
<keyword evidence="11" id="KW-1185">Reference proteome</keyword>
<keyword evidence="5" id="KW-0843">Virulence</keyword>